<name>A0ABV4MI40_9VIBR</name>
<dbReference type="PROSITE" id="PS00134">
    <property type="entry name" value="TRYPSIN_HIS"/>
    <property type="match status" value="1"/>
</dbReference>
<feature type="domain" description="Peptidase S1" evidence="5">
    <location>
        <begin position="29"/>
        <end position="270"/>
    </location>
</feature>
<evidence type="ECO:0000313" key="6">
    <source>
        <dbReference type="EMBL" id="MEZ8209236.1"/>
    </source>
</evidence>
<dbReference type="InterPro" id="IPR050430">
    <property type="entry name" value="Peptidase_S1"/>
</dbReference>
<evidence type="ECO:0000259" key="5">
    <source>
        <dbReference type="PROSITE" id="PS50240"/>
    </source>
</evidence>
<dbReference type="EC" id="3.4.21.-" evidence="6"/>
<feature type="chain" id="PRO_5045611756" evidence="4">
    <location>
        <begin position="23"/>
        <end position="539"/>
    </location>
</feature>
<dbReference type="PANTHER" id="PTHR24276:SF98">
    <property type="entry name" value="FI18310P1-RELATED"/>
    <property type="match status" value="1"/>
</dbReference>
<feature type="signal peptide" evidence="4">
    <location>
        <begin position="1"/>
        <end position="22"/>
    </location>
</feature>
<dbReference type="SMART" id="SM00020">
    <property type="entry name" value="Tryp_SPc"/>
    <property type="match status" value="1"/>
</dbReference>
<dbReference type="Gene3D" id="2.40.10.10">
    <property type="entry name" value="Trypsin-like serine proteases"/>
    <property type="match status" value="1"/>
</dbReference>
<dbReference type="InterPro" id="IPR043504">
    <property type="entry name" value="Peptidase_S1_PA_chymotrypsin"/>
</dbReference>
<dbReference type="Proteomes" id="UP001569151">
    <property type="component" value="Unassembled WGS sequence"/>
</dbReference>
<keyword evidence="3" id="KW-0720">Serine protease</keyword>
<dbReference type="RefSeq" id="WP_371718816.1">
    <property type="nucleotide sequence ID" value="NZ_JBGOOF010000013.1"/>
</dbReference>
<dbReference type="PANTHER" id="PTHR24276">
    <property type="entry name" value="POLYSERASE-RELATED"/>
    <property type="match status" value="1"/>
</dbReference>
<dbReference type="PROSITE" id="PS50240">
    <property type="entry name" value="TRYPSIN_DOM"/>
    <property type="match status" value="1"/>
</dbReference>
<sequence>MSRWSIPLALSCSGLITASALATEITPYIINGTNANQSDWPYITALVKKNQDAYTGQFCGGSLIKDRYVLTAAHCVNDLKEEGLDVIVGINNLNNTEFEGVRVPVKSIFVHHWYESATLNHDVAILELEEPVSSNIAAPVSTAVDRTRSELADGTSLKVAGWGSTTPEYGNPTSPAILQELIVPLVNQTTCSQTYADIEDSVFAVNFCAGTPTEGYDSCRGDSGSPIIIENTGVQLGLVSWGSTRCGAQGTYGVYTNLSGYESWIEQKSDGLSYKNYEHKGFVGLGTYTHTFRLTNYSSDTASFSGNPTFTSLTYENTSEVVSDGCAAKGSLTQNESCDITVRYSVSSYGDKSYSLTVNYNQGYGTQAEFKLELEAALAGDSSLASALNLSQVEAYTDDNPWVLYGSNGVKSAPISHLEKSTLILDGVPAGNYEFDVKLASESSDLLYLYVNGESRGGVGGERSFTHSLPLTKTSNRIKFVYQKDASIDASDDAVYISNFRTAGSTTTSTTPTTNSGGGGGGSLGWLSLGLLVLAARRR</sequence>
<comment type="similarity">
    <text evidence="1">Belongs to the peptidase S1 family.</text>
</comment>
<dbReference type="InterPro" id="IPR013783">
    <property type="entry name" value="Ig-like_fold"/>
</dbReference>
<dbReference type="InterPro" id="IPR020008">
    <property type="entry name" value="GlyGly_CTERM"/>
</dbReference>
<dbReference type="InterPro" id="IPR009003">
    <property type="entry name" value="Peptidase_S1_PA"/>
</dbReference>
<dbReference type="NCBIfam" id="TIGR03501">
    <property type="entry name" value="GlyGly_CTERM"/>
    <property type="match status" value="1"/>
</dbReference>
<keyword evidence="3 6" id="KW-0378">Hydrolase</keyword>
<evidence type="ECO:0000256" key="3">
    <source>
        <dbReference type="RuleBase" id="RU363034"/>
    </source>
</evidence>
<dbReference type="Pfam" id="PF00089">
    <property type="entry name" value="Trypsin"/>
    <property type="match status" value="1"/>
</dbReference>
<dbReference type="InterPro" id="IPR001314">
    <property type="entry name" value="Peptidase_S1A"/>
</dbReference>
<gene>
    <name evidence="6" type="ORF">ACED39_10640</name>
</gene>
<dbReference type="GO" id="GO:0016787">
    <property type="term" value="F:hydrolase activity"/>
    <property type="evidence" value="ECO:0007669"/>
    <property type="project" value="UniProtKB-KW"/>
</dbReference>
<organism evidence="6 7">
    <name type="scientific">Vibrio bivalvicida</name>
    <dbReference type="NCBI Taxonomy" id="1276888"/>
    <lineage>
        <taxon>Bacteria</taxon>
        <taxon>Pseudomonadati</taxon>
        <taxon>Pseudomonadota</taxon>
        <taxon>Gammaproteobacteria</taxon>
        <taxon>Vibrionales</taxon>
        <taxon>Vibrionaceae</taxon>
        <taxon>Vibrio</taxon>
        <taxon>Vibrio oreintalis group</taxon>
    </lineage>
</organism>
<evidence type="ECO:0000313" key="7">
    <source>
        <dbReference type="Proteomes" id="UP001569151"/>
    </source>
</evidence>
<dbReference type="InterPro" id="IPR018114">
    <property type="entry name" value="TRYPSIN_HIS"/>
</dbReference>
<evidence type="ECO:0000256" key="2">
    <source>
        <dbReference type="ARBA" id="ARBA00023157"/>
    </source>
</evidence>
<reference evidence="6 7" key="1">
    <citation type="submission" date="2024-06" db="EMBL/GenBank/DDBJ databases">
        <authorList>
            <person name="Steensen K."/>
            <person name="Seneca J."/>
            <person name="Bartlau N."/>
            <person name="Yu A.X."/>
            <person name="Polz M.F."/>
        </authorList>
    </citation>
    <scope>NUCLEOTIDE SEQUENCE [LARGE SCALE GENOMIC DNA]</scope>
    <source>
        <strain evidence="6 7">1F146</strain>
    </source>
</reference>
<dbReference type="SUPFAM" id="SSF50494">
    <property type="entry name" value="Trypsin-like serine proteases"/>
    <property type="match status" value="1"/>
</dbReference>
<dbReference type="InterPro" id="IPR001254">
    <property type="entry name" value="Trypsin_dom"/>
</dbReference>
<keyword evidence="2" id="KW-1015">Disulfide bond</keyword>
<evidence type="ECO:0000256" key="4">
    <source>
        <dbReference type="SAM" id="SignalP"/>
    </source>
</evidence>
<evidence type="ECO:0000256" key="1">
    <source>
        <dbReference type="ARBA" id="ARBA00007664"/>
    </source>
</evidence>
<dbReference type="EMBL" id="JBGOOS010000012">
    <property type="protein sequence ID" value="MEZ8209236.1"/>
    <property type="molecule type" value="Genomic_DNA"/>
</dbReference>
<proteinExistence type="inferred from homology"/>
<dbReference type="CDD" id="cd00190">
    <property type="entry name" value="Tryp_SPc"/>
    <property type="match status" value="1"/>
</dbReference>
<dbReference type="PROSITE" id="PS00135">
    <property type="entry name" value="TRYPSIN_SER"/>
    <property type="match status" value="1"/>
</dbReference>
<comment type="caution">
    <text evidence="6">The sequence shown here is derived from an EMBL/GenBank/DDBJ whole genome shotgun (WGS) entry which is preliminary data.</text>
</comment>
<keyword evidence="3" id="KW-0645">Protease</keyword>
<keyword evidence="4" id="KW-0732">Signal</keyword>
<protein>
    <submittedName>
        <fullName evidence="6">Trypsin-like serine protease</fullName>
        <ecNumber evidence="6">3.4.21.-</ecNumber>
    </submittedName>
</protein>
<keyword evidence="7" id="KW-1185">Reference proteome</keyword>
<dbReference type="PRINTS" id="PR00722">
    <property type="entry name" value="CHYMOTRYPSIN"/>
</dbReference>
<dbReference type="Gene3D" id="2.60.40.10">
    <property type="entry name" value="Immunoglobulins"/>
    <property type="match status" value="1"/>
</dbReference>
<dbReference type="InterPro" id="IPR033116">
    <property type="entry name" value="TRYPSIN_SER"/>
</dbReference>
<accession>A0ABV4MI40</accession>